<sequence length="152" mass="18187">MKCTSCDKISFYILCKTCQDTILKPNFYKKELEKDFFVYSFYDYKDLEDLIQSKYYFHGDRVFNTLAKLSFKKFADNFKFTYPILAIPIDDHTRHDFSQTAILTRHLKNPYIKPIYNTLKSTNTVKYAGKDLDFRQKNSRKFKYTGPKIVML</sequence>
<name>A0A7L5JP44_9BACT</name>
<organism evidence="1 2">
    <name type="scientific">Aliarcobacter cibarius</name>
    <dbReference type="NCBI Taxonomy" id="255507"/>
    <lineage>
        <taxon>Bacteria</taxon>
        <taxon>Pseudomonadati</taxon>
        <taxon>Campylobacterota</taxon>
        <taxon>Epsilonproteobacteria</taxon>
        <taxon>Campylobacterales</taxon>
        <taxon>Arcobacteraceae</taxon>
        <taxon>Aliarcobacter</taxon>
    </lineage>
</organism>
<accession>A0A7L5JP44</accession>
<gene>
    <name evidence="1" type="primary">ctsW</name>
    <name evidence="1" type="ORF">ACBT_0819</name>
</gene>
<keyword evidence="1" id="KW-0808">Transferase</keyword>
<dbReference type="KEGG" id="acib:ACBT_0819"/>
<dbReference type="AlphaFoldDB" id="A0A7L5JP44"/>
<evidence type="ECO:0000313" key="2">
    <source>
        <dbReference type="Proteomes" id="UP000509513"/>
    </source>
</evidence>
<dbReference type="EMBL" id="CP054051">
    <property type="protein sequence ID" value="QKJ26748.1"/>
    <property type="molecule type" value="Genomic_DNA"/>
</dbReference>
<dbReference type="RefSeq" id="WP_228130289.1">
    <property type="nucleotide sequence ID" value="NZ_CP054051.1"/>
</dbReference>
<proteinExistence type="predicted"/>
<protein>
    <submittedName>
        <fullName evidence="1">Transformation system, predicted amidophosphoribosyltransferase CtsW</fullName>
    </submittedName>
</protein>
<keyword evidence="1" id="KW-0328">Glycosyltransferase</keyword>
<evidence type="ECO:0000313" key="1">
    <source>
        <dbReference type="EMBL" id="QKJ26748.1"/>
    </source>
</evidence>
<reference evidence="1 2" key="1">
    <citation type="submission" date="2020-05" db="EMBL/GenBank/DDBJ databases">
        <title>Complete genome sequencing of Campylobacter and Arcobacter type strains.</title>
        <authorList>
            <person name="Miller W.G."/>
            <person name="Yee E."/>
        </authorList>
    </citation>
    <scope>NUCLEOTIDE SEQUENCE [LARGE SCALE GENOMIC DNA]</scope>
    <source>
        <strain evidence="1 2">LMG 21996</strain>
    </source>
</reference>
<dbReference type="GO" id="GO:0016757">
    <property type="term" value="F:glycosyltransferase activity"/>
    <property type="evidence" value="ECO:0007669"/>
    <property type="project" value="UniProtKB-KW"/>
</dbReference>
<dbReference type="Proteomes" id="UP000509513">
    <property type="component" value="Chromosome"/>
</dbReference>